<keyword evidence="1 3" id="KW-0732">Signal</keyword>
<evidence type="ECO:0000313" key="6">
    <source>
        <dbReference type="Proteomes" id="UP001239445"/>
    </source>
</evidence>
<name>A0AAJ0F623_9PEZI</name>
<feature type="signal peptide" evidence="3">
    <location>
        <begin position="1"/>
        <end position="17"/>
    </location>
</feature>
<evidence type="ECO:0000313" key="5">
    <source>
        <dbReference type="EMBL" id="KAK1755187.1"/>
    </source>
</evidence>
<organism evidence="5 6">
    <name type="scientific">Echria macrotheca</name>
    <dbReference type="NCBI Taxonomy" id="438768"/>
    <lineage>
        <taxon>Eukaryota</taxon>
        <taxon>Fungi</taxon>
        <taxon>Dikarya</taxon>
        <taxon>Ascomycota</taxon>
        <taxon>Pezizomycotina</taxon>
        <taxon>Sordariomycetes</taxon>
        <taxon>Sordariomycetidae</taxon>
        <taxon>Sordariales</taxon>
        <taxon>Schizotheciaceae</taxon>
        <taxon>Echria</taxon>
    </lineage>
</organism>
<reference evidence="5" key="1">
    <citation type="submission" date="2023-06" db="EMBL/GenBank/DDBJ databases">
        <title>Genome-scale phylogeny and comparative genomics of the fungal order Sordariales.</title>
        <authorList>
            <consortium name="Lawrence Berkeley National Laboratory"/>
            <person name="Hensen N."/>
            <person name="Bonometti L."/>
            <person name="Westerberg I."/>
            <person name="Brannstrom I.O."/>
            <person name="Guillou S."/>
            <person name="Cros-Aarteil S."/>
            <person name="Calhoun S."/>
            <person name="Haridas S."/>
            <person name="Kuo A."/>
            <person name="Mondo S."/>
            <person name="Pangilinan J."/>
            <person name="Riley R."/>
            <person name="Labutti K."/>
            <person name="Andreopoulos B."/>
            <person name="Lipzen A."/>
            <person name="Chen C."/>
            <person name="Yanf M."/>
            <person name="Daum C."/>
            <person name="Ng V."/>
            <person name="Clum A."/>
            <person name="Steindorff A."/>
            <person name="Ohm R."/>
            <person name="Martin F."/>
            <person name="Silar P."/>
            <person name="Natvig D."/>
            <person name="Lalanne C."/>
            <person name="Gautier V."/>
            <person name="Ament-Velasquez S.L."/>
            <person name="Kruys A."/>
            <person name="Hutchinson M.I."/>
            <person name="Powell A.J."/>
            <person name="Barry K."/>
            <person name="Miller A.N."/>
            <person name="Grigoriev I.V."/>
            <person name="Debuchy R."/>
            <person name="Gladieux P."/>
            <person name="Thoren M.H."/>
            <person name="Johannesson H."/>
        </authorList>
    </citation>
    <scope>NUCLEOTIDE SEQUENCE</scope>
    <source>
        <strain evidence="5">PSN4</strain>
    </source>
</reference>
<protein>
    <submittedName>
        <fullName evidence="5">Ser-Thr-rich glycosyl-phosphatidyl-inositol-anchored membrane family-domain-containing protein</fullName>
    </submittedName>
</protein>
<feature type="chain" id="PRO_5042547297" evidence="3">
    <location>
        <begin position="18"/>
        <end position="227"/>
    </location>
</feature>
<dbReference type="PANTHER" id="PTHR40633:SF1">
    <property type="entry name" value="GPI ANCHORED SERINE-THREONINE RICH PROTEIN (AFU_ORTHOLOGUE AFUA_1G03630)"/>
    <property type="match status" value="1"/>
</dbReference>
<evidence type="ECO:0000256" key="1">
    <source>
        <dbReference type="ARBA" id="ARBA00022729"/>
    </source>
</evidence>
<feature type="region of interest" description="Disordered" evidence="2">
    <location>
        <begin position="171"/>
        <end position="203"/>
    </location>
</feature>
<gene>
    <name evidence="5" type="ORF">QBC47DRAFT_446951</name>
</gene>
<sequence length="227" mass="22321">MRASFAAVLAFASVVFAQTDGFAVVSKPAKGEKVPAGAPYEVQFAPNSKWSGTATVILMAGDTDKGLQLVTPPVATGVDVSKGSFEWDVASTLGDKAVYGLQITLDSDKTVYQYSFPFQIVGGSAASGSASGSTSATATDKTIASQTTLSSSIITPPSNLSTTAGSSQTTLVLTTGSGSGSNGNGNGGSSGATKTSTPAPGSTNAAAPIAGSTIALFGGLAMAVFAL</sequence>
<dbReference type="InterPro" id="IPR052982">
    <property type="entry name" value="SRP1/TIP1-like"/>
</dbReference>
<evidence type="ECO:0000259" key="4">
    <source>
        <dbReference type="Pfam" id="PF10342"/>
    </source>
</evidence>
<feature type="compositionally biased region" description="Gly residues" evidence="2">
    <location>
        <begin position="177"/>
        <end position="190"/>
    </location>
</feature>
<accession>A0AAJ0F623</accession>
<comment type="caution">
    <text evidence="5">The sequence shown here is derived from an EMBL/GenBank/DDBJ whole genome shotgun (WGS) entry which is preliminary data.</text>
</comment>
<dbReference type="Pfam" id="PF10342">
    <property type="entry name" value="Kre9_KNH"/>
    <property type="match status" value="1"/>
</dbReference>
<dbReference type="Proteomes" id="UP001239445">
    <property type="component" value="Unassembled WGS sequence"/>
</dbReference>
<dbReference type="InterPro" id="IPR018466">
    <property type="entry name" value="Kre9/Knh1-like_N"/>
</dbReference>
<keyword evidence="6" id="KW-1185">Reference proteome</keyword>
<dbReference type="PANTHER" id="PTHR40633">
    <property type="entry name" value="MATRIX PROTEIN, PUTATIVE (AFU_ORTHOLOGUE AFUA_8G05410)-RELATED"/>
    <property type="match status" value="1"/>
</dbReference>
<evidence type="ECO:0000256" key="2">
    <source>
        <dbReference type="SAM" id="MobiDB-lite"/>
    </source>
</evidence>
<feature type="domain" description="Yeast cell wall synthesis Kre9/Knh1-like N-terminal" evidence="4">
    <location>
        <begin position="27"/>
        <end position="120"/>
    </location>
</feature>
<proteinExistence type="predicted"/>
<evidence type="ECO:0000256" key="3">
    <source>
        <dbReference type="SAM" id="SignalP"/>
    </source>
</evidence>
<dbReference type="EMBL" id="MU839834">
    <property type="protein sequence ID" value="KAK1755187.1"/>
    <property type="molecule type" value="Genomic_DNA"/>
</dbReference>
<dbReference type="AlphaFoldDB" id="A0AAJ0F623"/>